<accession>A0A1J5GRJ5</accession>
<sequence length="205" mass="23532">MSQHELNTLLELKENPNLSQRSLAHKLDISLGLTNSILKNLISRGWIKAKKDTGRKLLYLITPQGIANVSRLMYTRFQETLHYYHYTKDLLTAYLIKLYQQGEKTVNIYGTGQLAEITYYAGISTPLKLNAIISDDPSKEKFLGHQTISMENFLSQYSSENNLSDQKIIILSTNNPEELTKEINKYKNIPKNIKIINIENVLKNN</sequence>
<dbReference type="STRING" id="1805029.AUK42_04235"/>
<name>A0A1J5GRJ5_9BACT</name>
<proteinExistence type="predicted"/>
<dbReference type="InterPro" id="IPR036390">
    <property type="entry name" value="WH_DNA-bd_sf"/>
</dbReference>
<dbReference type="Gene3D" id="1.10.10.10">
    <property type="entry name" value="Winged helix-like DNA-binding domain superfamily/Winged helix DNA-binding domain"/>
    <property type="match status" value="1"/>
</dbReference>
<gene>
    <name evidence="1" type="ORF">AUK42_04235</name>
    <name evidence="2" type="ORF">COZ07_07315</name>
</gene>
<dbReference type="SUPFAM" id="SSF46785">
    <property type="entry name" value="Winged helix' DNA-binding domain"/>
    <property type="match status" value="1"/>
</dbReference>
<dbReference type="AlphaFoldDB" id="A0A1J5GRJ5"/>
<dbReference type="RefSeq" id="WP_406607949.1">
    <property type="nucleotide sequence ID" value="NZ_PFKO01000278.1"/>
</dbReference>
<evidence type="ECO:0000313" key="4">
    <source>
        <dbReference type="Proteomes" id="UP000230646"/>
    </source>
</evidence>
<organism evidence="1 3">
    <name type="scientific">Candidatus Infernicultor aquiphilus</name>
    <dbReference type="NCBI Taxonomy" id="1805029"/>
    <lineage>
        <taxon>Bacteria</taxon>
        <taxon>Pseudomonadati</taxon>
        <taxon>Atribacterota</taxon>
        <taxon>Candidatus Phoenicimicrobiia</taxon>
        <taxon>Candidatus Pheonicimicrobiales</taxon>
        <taxon>Candidatus Phoenicimicrobiaceae</taxon>
        <taxon>Candidatus Infernicultor</taxon>
    </lineage>
</organism>
<evidence type="ECO:0000313" key="1">
    <source>
        <dbReference type="EMBL" id="OIP70462.1"/>
    </source>
</evidence>
<dbReference type="InterPro" id="IPR036388">
    <property type="entry name" value="WH-like_DNA-bd_sf"/>
</dbReference>
<reference evidence="1 3" key="1">
    <citation type="journal article" date="2016" name="Environ. Microbiol.">
        <title>Genomic resolution of a cold subsurface aquifer community provides metabolic insights for novel microbes adapted to high CO concentrations.</title>
        <authorList>
            <person name="Probst A.J."/>
            <person name="Castelle C.J."/>
            <person name="Singh A."/>
            <person name="Brown C.T."/>
            <person name="Anantharaman K."/>
            <person name="Sharon I."/>
            <person name="Hug L.A."/>
            <person name="Burstein D."/>
            <person name="Emerson J.B."/>
            <person name="Thomas B.C."/>
            <person name="Banfield J.F."/>
        </authorList>
    </citation>
    <scope>NUCLEOTIDE SEQUENCE [LARGE SCALE GENOMIC DNA]</scope>
    <source>
        <strain evidence="1">CG2_30_33_13</strain>
    </source>
</reference>
<evidence type="ECO:0000313" key="3">
    <source>
        <dbReference type="Proteomes" id="UP000182763"/>
    </source>
</evidence>
<reference evidence="2 4" key="2">
    <citation type="submission" date="2017-09" db="EMBL/GenBank/DDBJ databases">
        <title>Depth-based differentiation of microbial function through sediment-hosted aquifers and enrichment of novel symbionts in the deep terrestrial subsurface.</title>
        <authorList>
            <person name="Probst A.J."/>
            <person name="Ladd B."/>
            <person name="Jarett J.K."/>
            <person name="Geller-Mcgrath D.E."/>
            <person name="Sieber C.M."/>
            <person name="Emerson J.B."/>
            <person name="Anantharaman K."/>
            <person name="Thomas B.C."/>
            <person name="Malmstrom R."/>
            <person name="Stieglmeier M."/>
            <person name="Klingl A."/>
            <person name="Woyke T."/>
            <person name="Ryan C.M."/>
            <person name="Banfield J.F."/>
        </authorList>
    </citation>
    <scope>NUCLEOTIDE SEQUENCE [LARGE SCALE GENOMIC DNA]</scope>
    <source>
        <strain evidence="2">CG_4_10_14_3_um_filter_34_13</strain>
    </source>
</reference>
<protein>
    <recommendedName>
        <fullName evidence="5">HTH marR-type domain-containing protein</fullName>
    </recommendedName>
</protein>
<dbReference type="Proteomes" id="UP000182763">
    <property type="component" value="Unassembled WGS sequence"/>
</dbReference>
<dbReference type="Pfam" id="PF13412">
    <property type="entry name" value="HTH_24"/>
    <property type="match status" value="1"/>
</dbReference>
<dbReference type="Proteomes" id="UP000230646">
    <property type="component" value="Unassembled WGS sequence"/>
</dbReference>
<dbReference type="EMBL" id="MNYY01000085">
    <property type="protein sequence ID" value="OIP70462.1"/>
    <property type="molecule type" value="Genomic_DNA"/>
</dbReference>
<evidence type="ECO:0008006" key="5">
    <source>
        <dbReference type="Google" id="ProtNLM"/>
    </source>
</evidence>
<dbReference type="EMBL" id="PFKO01000278">
    <property type="protein sequence ID" value="PIY31960.1"/>
    <property type="molecule type" value="Genomic_DNA"/>
</dbReference>
<evidence type="ECO:0000313" key="2">
    <source>
        <dbReference type="EMBL" id="PIY31960.1"/>
    </source>
</evidence>
<accession>A0A2M7PMV3</accession>
<comment type="caution">
    <text evidence="1">The sequence shown here is derived from an EMBL/GenBank/DDBJ whole genome shotgun (WGS) entry which is preliminary data.</text>
</comment>